<proteinExistence type="predicted"/>
<comment type="caution">
    <text evidence="1">The sequence shown here is derived from an EMBL/GenBank/DDBJ whole genome shotgun (WGS) entry which is preliminary data.</text>
</comment>
<evidence type="ECO:0000313" key="1">
    <source>
        <dbReference type="EMBL" id="PUU81140.1"/>
    </source>
</evidence>
<organism evidence="1 2">
    <name type="scientific">Tuber borchii</name>
    <name type="common">White truffle</name>
    <dbReference type="NCBI Taxonomy" id="42251"/>
    <lineage>
        <taxon>Eukaryota</taxon>
        <taxon>Fungi</taxon>
        <taxon>Dikarya</taxon>
        <taxon>Ascomycota</taxon>
        <taxon>Pezizomycotina</taxon>
        <taxon>Pezizomycetes</taxon>
        <taxon>Pezizales</taxon>
        <taxon>Tuberaceae</taxon>
        <taxon>Tuber</taxon>
    </lineage>
</organism>
<dbReference type="Proteomes" id="UP000244722">
    <property type="component" value="Unassembled WGS sequence"/>
</dbReference>
<gene>
    <name evidence="1" type="ORF">B9Z19DRAFT_1077715</name>
</gene>
<dbReference type="EMBL" id="NESQ01000049">
    <property type="protein sequence ID" value="PUU81140.1"/>
    <property type="molecule type" value="Genomic_DNA"/>
</dbReference>
<sequence>MGSAEIVFRFLLTPPSTRAVSACRPAFLHYSCFLAAVECGLGDRGCVCGGCGW</sequence>
<accession>A0A2T7A0B3</accession>
<name>A0A2T7A0B3_TUBBO</name>
<reference evidence="1 2" key="1">
    <citation type="submission" date="2017-04" db="EMBL/GenBank/DDBJ databases">
        <title>Draft genome sequence of Tuber borchii Vittad., a whitish edible truffle.</title>
        <authorList>
            <consortium name="DOE Joint Genome Institute"/>
            <person name="Murat C."/>
            <person name="Kuo A."/>
            <person name="Barry K.W."/>
            <person name="Clum A."/>
            <person name="Dockter R.B."/>
            <person name="Fauchery L."/>
            <person name="Iotti M."/>
            <person name="Kohler A."/>
            <person name="Labutti K."/>
            <person name="Lindquist E.A."/>
            <person name="Lipzen A."/>
            <person name="Ohm R.A."/>
            <person name="Wang M."/>
            <person name="Grigoriev I.V."/>
            <person name="Zambonelli A."/>
            <person name="Martin F.M."/>
        </authorList>
    </citation>
    <scope>NUCLEOTIDE SEQUENCE [LARGE SCALE GENOMIC DNA]</scope>
    <source>
        <strain evidence="1 2">Tbo3840</strain>
    </source>
</reference>
<keyword evidence="2" id="KW-1185">Reference proteome</keyword>
<dbReference type="AlphaFoldDB" id="A0A2T7A0B3"/>
<evidence type="ECO:0000313" key="2">
    <source>
        <dbReference type="Proteomes" id="UP000244722"/>
    </source>
</evidence>
<protein>
    <submittedName>
        <fullName evidence="1">Uncharacterized protein</fullName>
    </submittedName>
</protein>